<name>A0ABQ5BXL7_9ASTR</name>
<dbReference type="Proteomes" id="UP001151760">
    <property type="component" value="Unassembled WGS sequence"/>
</dbReference>
<accession>A0ABQ5BXL7</accession>
<protein>
    <submittedName>
        <fullName evidence="1">Uncharacterized protein</fullName>
    </submittedName>
</protein>
<reference evidence="1" key="1">
    <citation type="journal article" date="2022" name="Int. J. Mol. Sci.">
        <title>Draft Genome of Tanacetum Coccineum: Genomic Comparison of Closely Related Tanacetum-Family Plants.</title>
        <authorList>
            <person name="Yamashiro T."/>
            <person name="Shiraishi A."/>
            <person name="Nakayama K."/>
            <person name="Satake H."/>
        </authorList>
    </citation>
    <scope>NUCLEOTIDE SEQUENCE</scope>
</reference>
<sequence length="231" mass="26589">MCHASLANDWHWDCQPGMPKRHGMRHELLEELGEHQRDIVETLMQPQEIVNAARLLSYSHYKEPTELEIQEMVNILVSGEAYDKVFNHLDMLHAPLEGKLKWVGEKIRLFHSLKIRFEDVQELVEVLEVKIMILLDQETPGDLTTRDRLSPKVKMFLIPVIGCITSLGEDIRCKMFLVSYHHGEEAAGLCVSKSKVYRRQQEHKKDIHVFETDFGLHLCFDAAMGMSKAGG</sequence>
<gene>
    <name evidence="1" type="ORF">Tco_0877367</name>
</gene>
<keyword evidence="2" id="KW-1185">Reference proteome</keyword>
<organism evidence="1 2">
    <name type="scientific">Tanacetum coccineum</name>
    <dbReference type="NCBI Taxonomy" id="301880"/>
    <lineage>
        <taxon>Eukaryota</taxon>
        <taxon>Viridiplantae</taxon>
        <taxon>Streptophyta</taxon>
        <taxon>Embryophyta</taxon>
        <taxon>Tracheophyta</taxon>
        <taxon>Spermatophyta</taxon>
        <taxon>Magnoliopsida</taxon>
        <taxon>eudicotyledons</taxon>
        <taxon>Gunneridae</taxon>
        <taxon>Pentapetalae</taxon>
        <taxon>asterids</taxon>
        <taxon>campanulids</taxon>
        <taxon>Asterales</taxon>
        <taxon>Asteraceae</taxon>
        <taxon>Asteroideae</taxon>
        <taxon>Anthemideae</taxon>
        <taxon>Anthemidinae</taxon>
        <taxon>Tanacetum</taxon>
    </lineage>
</organism>
<comment type="caution">
    <text evidence="1">The sequence shown here is derived from an EMBL/GenBank/DDBJ whole genome shotgun (WGS) entry which is preliminary data.</text>
</comment>
<dbReference type="EMBL" id="BQNB010013655">
    <property type="protein sequence ID" value="GJT18661.1"/>
    <property type="molecule type" value="Genomic_DNA"/>
</dbReference>
<evidence type="ECO:0000313" key="1">
    <source>
        <dbReference type="EMBL" id="GJT18661.1"/>
    </source>
</evidence>
<reference evidence="1" key="2">
    <citation type="submission" date="2022-01" db="EMBL/GenBank/DDBJ databases">
        <authorList>
            <person name="Yamashiro T."/>
            <person name="Shiraishi A."/>
            <person name="Satake H."/>
            <person name="Nakayama K."/>
        </authorList>
    </citation>
    <scope>NUCLEOTIDE SEQUENCE</scope>
</reference>
<evidence type="ECO:0000313" key="2">
    <source>
        <dbReference type="Proteomes" id="UP001151760"/>
    </source>
</evidence>
<proteinExistence type="predicted"/>